<dbReference type="AlphaFoldDB" id="A0A4C1UI94"/>
<gene>
    <name evidence="1" type="ORF">EVAR_74907_1</name>
</gene>
<reference evidence="1 2" key="1">
    <citation type="journal article" date="2019" name="Commun. Biol.">
        <title>The bagworm genome reveals a unique fibroin gene that provides high tensile strength.</title>
        <authorList>
            <person name="Kono N."/>
            <person name="Nakamura H."/>
            <person name="Ohtoshi R."/>
            <person name="Tomita M."/>
            <person name="Numata K."/>
            <person name="Arakawa K."/>
        </authorList>
    </citation>
    <scope>NUCLEOTIDE SEQUENCE [LARGE SCALE GENOMIC DNA]</scope>
</reference>
<comment type="caution">
    <text evidence="1">The sequence shown here is derived from an EMBL/GenBank/DDBJ whole genome shotgun (WGS) entry which is preliminary data.</text>
</comment>
<evidence type="ECO:0000313" key="2">
    <source>
        <dbReference type="Proteomes" id="UP000299102"/>
    </source>
</evidence>
<accession>A0A4C1UI94</accession>
<proteinExistence type="predicted"/>
<dbReference type="Proteomes" id="UP000299102">
    <property type="component" value="Unassembled WGS sequence"/>
</dbReference>
<sequence length="101" mass="11150">MQNTQWLITIQDEMLKSDGNSLNFGNVIIKSLRLIARSIGSKLNRVDEGCVGAVWRGRSGAGGATHASCLSNSLILKDRLALNHKENRPNHTSENMTLIKY</sequence>
<organism evidence="1 2">
    <name type="scientific">Eumeta variegata</name>
    <name type="common">Bagworm moth</name>
    <name type="synonym">Eumeta japonica</name>
    <dbReference type="NCBI Taxonomy" id="151549"/>
    <lineage>
        <taxon>Eukaryota</taxon>
        <taxon>Metazoa</taxon>
        <taxon>Ecdysozoa</taxon>
        <taxon>Arthropoda</taxon>
        <taxon>Hexapoda</taxon>
        <taxon>Insecta</taxon>
        <taxon>Pterygota</taxon>
        <taxon>Neoptera</taxon>
        <taxon>Endopterygota</taxon>
        <taxon>Lepidoptera</taxon>
        <taxon>Glossata</taxon>
        <taxon>Ditrysia</taxon>
        <taxon>Tineoidea</taxon>
        <taxon>Psychidae</taxon>
        <taxon>Oiketicinae</taxon>
        <taxon>Eumeta</taxon>
    </lineage>
</organism>
<protein>
    <submittedName>
        <fullName evidence="1">Uncharacterized protein</fullName>
    </submittedName>
</protein>
<evidence type="ECO:0000313" key="1">
    <source>
        <dbReference type="EMBL" id="GBP26145.1"/>
    </source>
</evidence>
<dbReference type="EMBL" id="BGZK01000177">
    <property type="protein sequence ID" value="GBP26145.1"/>
    <property type="molecule type" value="Genomic_DNA"/>
</dbReference>
<name>A0A4C1UI94_EUMVA</name>
<keyword evidence="2" id="KW-1185">Reference proteome</keyword>